<evidence type="ECO:0000313" key="2">
    <source>
        <dbReference type="Proteomes" id="UP000013270"/>
    </source>
</evidence>
<evidence type="ECO:0000313" key="1">
    <source>
        <dbReference type="EMBL" id="ENV20427.1"/>
    </source>
</evidence>
<organism evidence="1 2">
    <name type="scientific">Acinetobacter bereziniae NIPH 3</name>
    <dbReference type="NCBI Taxonomy" id="1217651"/>
    <lineage>
        <taxon>Bacteria</taxon>
        <taxon>Pseudomonadati</taxon>
        <taxon>Pseudomonadota</taxon>
        <taxon>Gammaproteobacteria</taxon>
        <taxon>Moraxellales</taxon>
        <taxon>Moraxellaceae</taxon>
        <taxon>Acinetobacter</taxon>
    </lineage>
</organism>
<dbReference type="PATRIC" id="fig|1217651.3.peg.3655"/>
<accession>N8X7M8</accession>
<comment type="caution">
    <text evidence="1">The sequence shown here is derived from an EMBL/GenBank/DDBJ whole genome shotgun (WGS) entry which is preliminary data.</text>
</comment>
<sequence>MKTNLAQQNQIDNFDSNYEMGDLIVKKSGDDDTLYCFAIYSESVLGCCYIGEPYAEDGEMVDVNEIRPATTAEIQANRRLTEAEQAIAEVS</sequence>
<dbReference type="RefSeq" id="WP_004824771.1">
    <property type="nucleotide sequence ID" value="NZ_KB849459.1"/>
</dbReference>
<dbReference type="HOGENOM" id="CLU_149118_1_0_6"/>
<gene>
    <name evidence="1" type="ORF">F963_03712</name>
</gene>
<protein>
    <submittedName>
        <fullName evidence="1">Uncharacterized protein</fullName>
    </submittedName>
</protein>
<dbReference type="EMBL" id="APPK01000049">
    <property type="protein sequence ID" value="ENV20427.1"/>
    <property type="molecule type" value="Genomic_DNA"/>
</dbReference>
<reference evidence="1 2" key="1">
    <citation type="submission" date="2013-02" db="EMBL/GenBank/DDBJ databases">
        <title>The Genome Sequence of Acinetobacter bereziniae NIPH 3.</title>
        <authorList>
            <consortium name="The Broad Institute Genome Sequencing Platform"/>
            <consortium name="The Broad Institute Genome Sequencing Center for Infectious Disease"/>
            <person name="Cerqueira G."/>
            <person name="Feldgarden M."/>
            <person name="Courvalin P."/>
            <person name="Perichon B."/>
            <person name="Grillot-Courvalin C."/>
            <person name="Clermont D."/>
            <person name="Rocha E."/>
            <person name="Yoon E.-J."/>
            <person name="Nemec A."/>
            <person name="Walker B."/>
            <person name="Young S.K."/>
            <person name="Zeng Q."/>
            <person name="Gargeya S."/>
            <person name="Fitzgerald M."/>
            <person name="Haas B."/>
            <person name="Abouelleil A."/>
            <person name="Alvarado L."/>
            <person name="Arachchi H.M."/>
            <person name="Berlin A.M."/>
            <person name="Chapman S.B."/>
            <person name="Dewar J."/>
            <person name="Goldberg J."/>
            <person name="Griggs A."/>
            <person name="Gujja S."/>
            <person name="Hansen M."/>
            <person name="Howarth C."/>
            <person name="Imamovic A."/>
            <person name="Larimer J."/>
            <person name="McCowan C."/>
            <person name="Murphy C."/>
            <person name="Neiman D."/>
            <person name="Pearson M."/>
            <person name="Priest M."/>
            <person name="Roberts A."/>
            <person name="Saif S."/>
            <person name="Shea T."/>
            <person name="Sisk P."/>
            <person name="Sykes S."/>
            <person name="Wortman J."/>
            <person name="Nusbaum C."/>
            <person name="Birren B."/>
        </authorList>
    </citation>
    <scope>NUCLEOTIDE SEQUENCE [LARGE SCALE GENOMIC DNA]</scope>
    <source>
        <strain evidence="1 2">NIPH 3</strain>
    </source>
</reference>
<name>N8X7M8_ACIBZ</name>
<dbReference type="AlphaFoldDB" id="N8X7M8"/>
<dbReference type="Proteomes" id="UP000013270">
    <property type="component" value="Unassembled WGS sequence"/>
</dbReference>
<proteinExistence type="predicted"/>